<dbReference type="Proteomes" id="UP001061361">
    <property type="component" value="Chromosome"/>
</dbReference>
<sequence length="97" mass="10632">MKSISLVDQCIEKFIKGGLKRYSPHFYGKGAIQEMLDSGLFMADPVIALTEDGIERAEHLGLITELKKRGMLAALEHSGVELKRNRGGEDEGTSQVA</sequence>
<name>A0ABM8APJ1_9BACT</name>
<gene>
    <name evidence="1" type="ORF">JCM14722_08540</name>
</gene>
<proteinExistence type="predicted"/>
<protein>
    <submittedName>
        <fullName evidence="1">Uncharacterized protein</fullName>
    </submittedName>
</protein>
<keyword evidence="2" id="KW-1185">Reference proteome</keyword>
<organism evidence="1 2">
    <name type="scientific">Pseudodesulfovibrio portus</name>
    <dbReference type="NCBI Taxonomy" id="231439"/>
    <lineage>
        <taxon>Bacteria</taxon>
        <taxon>Pseudomonadati</taxon>
        <taxon>Thermodesulfobacteriota</taxon>
        <taxon>Desulfovibrionia</taxon>
        <taxon>Desulfovibrionales</taxon>
        <taxon>Desulfovibrionaceae</taxon>
    </lineage>
</organism>
<accession>A0ABM8APJ1</accession>
<dbReference type="RefSeq" id="WP_264983363.1">
    <property type="nucleotide sequence ID" value="NZ_AP026708.1"/>
</dbReference>
<dbReference type="EMBL" id="AP026708">
    <property type="protein sequence ID" value="BDQ33312.1"/>
    <property type="molecule type" value="Genomic_DNA"/>
</dbReference>
<evidence type="ECO:0000313" key="1">
    <source>
        <dbReference type="EMBL" id="BDQ33312.1"/>
    </source>
</evidence>
<evidence type="ECO:0000313" key="2">
    <source>
        <dbReference type="Proteomes" id="UP001061361"/>
    </source>
</evidence>
<reference evidence="1" key="1">
    <citation type="submission" date="2022-08" db="EMBL/GenBank/DDBJ databases">
        <title>Genome Sequence of the sulphate-reducing bacterium, Pseudodesulfovibrio portus JCM14722.</title>
        <authorList>
            <person name="Kondo R."/>
            <person name="Kataoka T."/>
        </authorList>
    </citation>
    <scope>NUCLEOTIDE SEQUENCE</scope>
    <source>
        <strain evidence="1">JCM 14722</strain>
    </source>
</reference>